<dbReference type="Pfam" id="PF13807">
    <property type="entry name" value="GNVR"/>
    <property type="match status" value="1"/>
</dbReference>
<keyword evidence="4 6" id="KW-1133">Transmembrane helix</keyword>
<feature type="transmembrane region" description="Helical" evidence="6">
    <location>
        <begin position="28"/>
        <end position="47"/>
    </location>
</feature>
<evidence type="ECO:0000256" key="2">
    <source>
        <dbReference type="ARBA" id="ARBA00022475"/>
    </source>
</evidence>
<dbReference type="GO" id="GO:0004713">
    <property type="term" value="F:protein tyrosine kinase activity"/>
    <property type="evidence" value="ECO:0007669"/>
    <property type="project" value="TreeGrafter"/>
</dbReference>
<dbReference type="SUPFAM" id="SSF160355">
    <property type="entry name" value="Bacterial polysaccharide co-polymerase-like"/>
    <property type="match status" value="2"/>
</dbReference>
<proteinExistence type="predicted"/>
<dbReference type="AlphaFoldDB" id="A0A3B0VVT9"/>
<organism evidence="9">
    <name type="scientific">hydrothermal vent metagenome</name>
    <dbReference type="NCBI Taxonomy" id="652676"/>
    <lineage>
        <taxon>unclassified sequences</taxon>
        <taxon>metagenomes</taxon>
        <taxon>ecological metagenomes</taxon>
    </lineage>
</organism>
<dbReference type="InterPro" id="IPR050445">
    <property type="entry name" value="Bact_polysacc_biosynth/exp"/>
</dbReference>
<feature type="domain" description="Tyrosine-protein kinase G-rich" evidence="8">
    <location>
        <begin position="358"/>
        <end position="412"/>
    </location>
</feature>
<feature type="transmembrane region" description="Helical" evidence="6">
    <location>
        <begin position="389"/>
        <end position="409"/>
    </location>
</feature>
<evidence type="ECO:0000256" key="4">
    <source>
        <dbReference type="ARBA" id="ARBA00022989"/>
    </source>
</evidence>
<evidence type="ECO:0000256" key="1">
    <source>
        <dbReference type="ARBA" id="ARBA00004651"/>
    </source>
</evidence>
<evidence type="ECO:0000256" key="3">
    <source>
        <dbReference type="ARBA" id="ARBA00022692"/>
    </source>
</evidence>
<dbReference type="GO" id="GO:0005886">
    <property type="term" value="C:plasma membrane"/>
    <property type="evidence" value="ECO:0007669"/>
    <property type="project" value="UniProtKB-SubCell"/>
</dbReference>
<dbReference type="EMBL" id="UOFC01000163">
    <property type="protein sequence ID" value="VAW47738.1"/>
    <property type="molecule type" value="Genomic_DNA"/>
</dbReference>
<comment type="subcellular location">
    <subcellularLocation>
        <location evidence="1">Cell membrane</location>
        <topology evidence="1">Multi-pass membrane protein</topology>
    </subcellularLocation>
</comment>
<keyword evidence="3 6" id="KW-0812">Transmembrane</keyword>
<feature type="domain" description="Polysaccharide chain length determinant N-terminal" evidence="7">
    <location>
        <begin position="12"/>
        <end position="101"/>
    </location>
</feature>
<name>A0A3B0VVT9_9ZZZZ</name>
<reference evidence="9" key="1">
    <citation type="submission" date="2018-06" db="EMBL/GenBank/DDBJ databases">
        <authorList>
            <person name="Zhirakovskaya E."/>
        </authorList>
    </citation>
    <scope>NUCLEOTIDE SEQUENCE</scope>
</reference>
<evidence type="ECO:0000313" key="9">
    <source>
        <dbReference type="EMBL" id="VAW47738.1"/>
    </source>
</evidence>
<evidence type="ECO:0000259" key="7">
    <source>
        <dbReference type="Pfam" id="PF02706"/>
    </source>
</evidence>
<dbReference type="InterPro" id="IPR003856">
    <property type="entry name" value="LPS_length_determ_N"/>
</dbReference>
<keyword evidence="5 6" id="KW-0472">Membrane</keyword>
<dbReference type="InterPro" id="IPR032807">
    <property type="entry name" value="GNVR"/>
</dbReference>
<accession>A0A3B0VVT9</accession>
<dbReference type="PANTHER" id="PTHR32309">
    <property type="entry name" value="TYROSINE-PROTEIN KINASE"/>
    <property type="match status" value="1"/>
</dbReference>
<evidence type="ECO:0000259" key="8">
    <source>
        <dbReference type="Pfam" id="PF13807"/>
    </source>
</evidence>
<evidence type="ECO:0000256" key="6">
    <source>
        <dbReference type="SAM" id="Phobius"/>
    </source>
</evidence>
<dbReference type="Gene3D" id="3.30.1890.10">
    <property type="entry name" value="FepE-like"/>
    <property type="match status" value="2"/>
</dbReference>
<protein>
    <submittedName>
        <fullName evidence="9">Regulator of length of O-antigen component of lipopolysaccharide chains</fullName>
    </submittedName>
</protein>
<sequence>MDQKQGLQASEDEIDLFELWEGLVQEKLTIFYSFLAVVVIAVIYLLMAPKKYEVRAELSPPLASEVSKLNYLDITNLTPNSIYQAFILNVSPRAMAERLSKEPDVLALFETTEKDVLIKNIMNAITIVLPEESKKKLLVDTELITSVIVTMDHAEDALTFANMILNNANELVQQQLLTEQLDKIETQIIEIDRRYHLTLLRLKNENSAEIGRLILNDNQKKAELKEEIEGLRVKAELDRRFKIELLESDLQLATMLNIQKPMDSLDYGLRSEKKAIVELKGVSPSRYWMGIDVLNAEIKSLKSRESNDPFILELTELKHQLALLTVNEKVEILKTRTDFIPFSSELRELQSEKDTALKALQALQNRTFNSYKMVSSFVKPTHSIKPQKMLVLAVAGVLGIMLGIFIALIRRAIKKRKEENGLKQPT</sequence>
<dbReference type="Pfam" id="PF02706">
    <property type="entry name" value="Wzz"/>
    <property type="match status" value="1"/>
</dbReference>
<dbReference type="PANTHER" id="PTHR32309:SF13">
    <property type="entry name" value="FERRIC ENTEROBACTIN TRANSPORT PROTEIN FEPE"/>
    <property type="match status" value="1"/>
</dbReference>
<evidence type="ECO:0000256" key="5">
    <source>
        <dbReference type="ARBA" id="ARBA00023136"/>
    </source>
</evidence>
<gene>
    <name evidence="9" type="ORF">MNBD_GAMMA03-1233</name>
</gene>
<keyword evidence="2" id="KW-1003">Cell membrane</keyword>